<gene>
    <name evidence="1" type="ORF">BDV27DRAFT_24243</name>
</gene>
<name>A0A5N6ZY84_9EURO</name>
<accession>A0A5N6ZY84</accession>
<dbReference type="Proteomes" id="UP000326268">
    <property type="component" value="Unassembled WGS sequence"/>
</dbReference>
<proteinExistence type="predicted"/>
<sequence>MNAFAFFFSFFSFPSFSYFIYGHLKPFYVPVPDLQYSIQHYLRMLVVTAAVRRLFHIQSTGGHGEMYPCSHSIHS</sequence>
<reference evidence="1 2" key="1">
    <citation type="submission" date="2019-04" db="EMBL/GenBank/DDBJ databases">
        <title>Friends and foes A comparative genomics studyof 23 Aspergillus species from section Flavi.</title>
        <authorList>
            <consortium name="DOE Joint Genome Institute"/>
            <person name="Kjaerbolling I."/>
            <person name="Vesth T."/>
            <person name="Frisvad J.C."/>
            <person name="Nybo J.L."/>
            <person name="Theobald S."/>
            <person name="Kildgaard S."/>
            <person name="Isbrandt T."/>
            <person name="Kuo A."/>
            <person name="Sato A."/>
            <person name="Lyhne E.K."/>
            <person name="Kogle M.E."/>
            <person name="Wiebenga A."/>
            <person name="Kun R.S."/>
            <person name="Lubbers R.J."/>
            <person name="Makela M.R."/>
            <person name="Barry K."/>
            <person name="Chovatia M."/>
            <person name="Clum A."/>
            <person name="Daum C."/>
            <person name="Haridas S."/>
            <person name="He G."/>
            <person name="LaButti K."/>
            <person name="Lipzen A."/>
            <person name="Mondo S."/>
            <person name="Riley R."/>
            <person name="Salamov A."/>
            <person name="Simmons B.A."/>
            <person name="Magnuson J.K."/>
            <person name="Henrissat B."/>
            <person name="Mortensen U.H."/>
            <person name="Larsen T.O."/>
            <person name="Devries R.P."/>
            <person name="Grigoriev I.V."/>
            <person name="Machida M."/>
            <person name="Baker S.E."/>
            <person name="Andersen M.R."/>
        </authorList>
    </citation>
    <scope>NUCLEOTIDE SEQUENCE [LARGE SCALE GENOMIC DNA]</scope>
    <source>
        <strain evidence="1 2">CBS 763.97</strain>
    </source>
</reference>
<dbReference type="EMBL" id="ML737721">
    <property type="protein sequence ID" value="KAE8361879.1"/>
    <property type="molecule type" value="Genomic_DNA"/>
</dbReference>
<dbReference type="RefSeq" id="XP_031924960.1">
    <property type="nucleotide sequence ID" value="XM_032076110.1"/>
</dbReference>
<protein>
    <submittedName>
        <fullName evidence="1">Uncharacterized protein</fullName>
    </submittedName>
</protein>
<dbReference type="GeneID" id="43660556"/>
<dbReference type="AlphaFoldDB" id="A0A5N6ZY84"/>
<keyword evidence="2" id="KW-1185">Reference proteome</keyword>
<organism evidence="1 2">
    <name type="scientific">Aspergillus caelatus</name>
    <dbReference type="NCBI Taxonomy" id="61420"/>
    <lineage>
        <taxon>Eukaryota</taxon>
        <taxon>Fungi</taxon>
        <taxon>Dikarya</taxon>
        <taxon>Ascomycota</taxon>
        <taxon>Pezizomycotina</taxon>
        <taxon>Eurotiomycetes</taxon>
        <taxon>Eurotiomycetidae</taxon>
        <taxon>Eurotiales</taxon>
        <taxon>Aspergillaceae</taxon>
        <taxon>Aspergillus</taxon>
        <taxon>Aspergillus subgen. Circumdati</taxon>
    </lineage>
</organism>
<evidence type="ECO:0000313" key="1">
    <source>
        <dbReference type="EMBL" id="KAE8361879.1"/>
    </source>
</evidence>
<evidence type="ECO:0000313" key="2">
    <source>
        <dbReference type="Proteomes" id="UP000326268"/>
    </source>
</evidence>